<accession>A0A6C0KGW0</accession>
<protein>
    <recommendedName>
        <fullName evidence="2">F-box domain-containing protein</fullName>
    </recommendedName>
</protein>
<evidence type="ECO:0008006" key="2">
    <source>
        <dbReference type="Google" id="ProtNLM"/>
    </source>
</evidence>
<dbReference type="EMBL" id="MN740869">
    <property type="protein sequence ID" value="QHU15910.1"/>
    <property type="molecule type" value="Genomic_DNA"/>
</dbReference>
<sequence>MNTNITNLPPDLLNHTKMFLTYKERMSFVLTCKFFESLKIQTFSPYYVNVIYHPKTNDKTYQLYFNPFNPLSTPPLSFLRNNYVNILIYDTPISYYNIRIHKEYDHHKTIEDYLRSYKKNNYFINKITKYFAS</sequence>
<reference evidence="1" key="1">
    <citation type="journal article" date="2020" name="Nature">
        <title>Giant virus diversity and host interactions through global metagenomics.</title>
        <authorList>
            <person name="Schulz F."/>
            <person name="Roux S."/>
            <person name="Paez-Espino D."/>
            <person name="Jungbluth S."/>
            <person name="Walsh D.A."/>
            <person name="Denef V.J."/>
            <person name="McMahon K.D."/>
            <person name="Konstantinidis K.T."/>
            <person name="Eloe-Fadrosh E.A."/>
            <person name="Kyrpides N.C."/>
            <person name="Woyke T."/>
        </authorList>
    </citation>
    <scope>NUCLEOTIDE SEQUENCE</scope>
    <source>
        <strain evidence="1">GVMAG-S-3300010158-109</strain>
    </source>
</reference>
<dbReference type="AlphaFoldDB" id="A0A6C0KGW0"/>
<name>A0A6C0KGW0_9ZZZZ</name>
<organism evidence="1">
    <name type="scientific">viral metagenome</name>
    <dbReference type="NCBI Taxonomy" id="1070528"/>
    <lineage>
        <taxon>unclassified sequences</taxon>
        <taxon>metagenomes</taxon>
        <taxon>organismal metagenomes</taxon>
    </lineage>
</organism>
<evidence type="ECO:0000313" key="1">
    <source>
        <dbReference type="EMBL" id="QHU15910.1"/>
    </source>
</evidence>
<proteinExistence type="predicted"/>